<evidence type="ECO:0000313" key="2">
    <source>
        <dbReference type="Proteomes" id="UP000195141"/>
    </source>
</evidence>
<keyword evidence="2" id="KW-1185">Reference proteome</keyword>
<dbReference type="EMBL" id="CP147247">
    <property type="protein sequence ID" value="WYJ88820.1"/>
    <property type="molecule type" value="Genomic_DNA"/>
</dbReference>
<proteinExistence type="predicted"/>
<organism evidence="1 2">
    <name type="scientific">Candidatus Enterococcus clewellii</name>
    <dbReference type="NCBI Taxonomy" id="1834193"/>
    <lineage>
        <taxon>Bacteria</taxon>
        <taxon>Bacillati</taxon>
        <taxon>Bacillota</taxon>
        <taxon>Bacilli</taxon>
        <taxon>Lactobacillales</taxon>
        <taxon>Enterococcaceae</taxon>
        <taxon>Enterococcus</taxon>
    </lineage>
</organism>
<reference evidence="1" key="1">
    <citation type="submission" date="2017-05" db="EMBL/GenBank/DDBJ databases">
        <authorList>
            <consortium name="The Broad Institute Genomics Platform"/>
            <consortium name="The Broad Institute Genomic Center for Infectious Diseases"/>
            <person name="Earl A."/>
            <person name="Manson A."/>
            <person name="Schwartman J."/>
            <person name="Gilmore M."/>
            <person name="Abouelleil A."/>
            <person name="Cao P."/>
            <person name="Chapman S."/>
            <person name="Cusick C."/>
            <person name="Shea T."/>
            <person name="Young S."/>
            <person name="Neafsey D."/>
            <person name="Nusbaum C."/>
            <person name="Birren B."/>
        </authorList>
    </citation>
    <scope>NUCLEOTIDE SEQUENCE</scope>
    <source>
        <strain evidence="1">9E7_DIV0242</strain>
    </source>
</reference>
<dbReference type="AlphaFoldDB" id="A0AAQ3VT08"/>
<reference evidence="1" key="2">
    <citation type="submission" date="2024-03" db="EMBL/GenBank/DDBJ databases">
        <title>The Genome Sequence of Enterococcus sp. DIV0242b.</title>
        <authorList>
            <consortium name="The Broad Institute Genomics Platform"/>
            <consortium name="The Broad Institute Microbial Omics Core"/>
            <consortium name="The Broad Institute Genomic Center for Infectious Diseases"/>
            <person name="Earl A."/>
            <person name="Manson A."/>
            <person name="Gilmore M."/>
            <person name="Schwartman J."/>
            <person name="Shea T."/>
            <person name="Abouelleil A."/>
            <person name="Cao P."/>
            <person name="Chapman S."/>
            <person name="Cusick C."/>
            <person name="Young S."/>
            <person name="Neafsey D."/>
            <person name="Nusbaum C."/>
            <person name="Birren B."/>
        </authorList>
    </citation>
    <scope>NUCLEOTIDE SEQUENCE</scope>
    <source>
        <strain evidence="1">9E7_DIV0242</strain>
    </source>
</reference>
<name>A0AAQ3VT08_9ENTE</name>
<evidence type="ECO:0000313" key="1">
    <source>
        <dbReference type="EMBL" id="WYJ88820.1"/>
    </source>
</evidence>
<sequence length="78" mass="8987">MGLDKLVEDEAFTFKQGKDNKLLIFYYNKQIMIVKGKKAQKLVEKLLVGTNEENQLLLAKVTGNFKRGNERLVNKQKS</sequence>
<dbReference type="Proteomes" id="UP000195141">
    <property type="component" value="Chromosome"/>
</dbReference>
<dbReference type="RefSeq" id="WP_339101897.1">
    <property type="nucleotide sequence ID" value="NZ_CP147247.1"/>
</dbReference>
<accession>A0AAQ3VT08</accession>
<protein>
    <submittedName>
        <fullName evidence="1">Uncharacterized protein</fullName>
    </submittedName>
</protein>
<gene>
    <name evidence="1" type="ORF">A5888_000539</name>
</gene>